<evidence type="ECO:0000313" key="2">
    <source>
        <dbReference type="EMBL" id="AOS97735.1"/>
    </source>
</evidence>
<proteinExistence type="predicted"/>
<dbReference type="RefSeq" id="WP_069947700.1">
    <property type="nucleotide sequence ID" value="NZ_CP014143.1"/>
</dbReference>
<feature type="compositionally biased region" description="Basic and acidic residues" evidence="1">
    <location>
        <begin position="286"/>
        <end position="296"/>
    </location>
</feature>
<dbReference type="OrthoDB" id="6354133at2"/>
<organism evidence="2 3">
    <name type="scientific">Microbulbifer aggregans</name>
    <dbReference type="NCBI Taxonomy" id="1769779"/>
    <lineage>
        <taxon>Bacteria</taxon>
        <taxon>Pseudomonadati</taxon>
        <taxon>Pseudomonadota</taxon>
        <taxon>Gammaproteobacteria</taxon>
        <taxon>Cellvibrionales</taxon>
        <taxon>Microbulbiferaceae</taxon>
        <taxon>Microbulbifer</taxon>
    </lineage>
</organism>
<evidence type="ECO:0000256" key="1">
    <source>
        <dbReference type="SAM" id="MobiDB-lite"/>
    </source>
</evidence>
<dbReference type="AlphaFoldDB" id="A0A1C9W9C9"/>
<evidence type="ECO:0000313" key="3">
    <source>
        <dbReference type="Proteomes" id="UP000095672"/>
    </source>
</evidence>
<dbReference type="Gene3D" id="3.50.14.10">
    <property type="entry name" value="Replication terminator Tus, domain 1 superfamily/Replication terminator Tus"/>
    <property type="match status" value="1"/>
</dbReference>
<dbReference type="KEGG" id="micc:AUP74_02327"/>
<reference evidence="3" key="1">
    <citation type="submission" date="2016-01" db="EMBL/GenBank/DDBJ databases">
        <title>Complete genome sequence of Microbulbifer sp. CCB-MM1, a halophile isolated from Matang Mangrove Forest, Perak.</title>
        <authorList>
            <person name="Moh T.H."/>
            <person name="Dinesh B."/>
            <person name="Lau N.-S."/>
            <person name="Go F."/>
            <person name="Alexander Chong S.-C."/>
        </authorList>
    </citation>
    <scope>NUCLEOTIDE SEQUENCE [LARGE SCALE GENOMIC DNA]</scope>
    <source>
        <strain evidence="3">CCB-MM1</strain>
    </source>
</reference>
<protein>
    <recommendedName>
        <fullName evidence="4">DNA replication terminus site-binding protein</fullName>
    </recommendedName>
</protein>
<evidence type="ECO:0008006" key="4">
    <source>
        <dbReference type="Google" id="ProtNLM"/>
    </source>
</evidence>
<dbReference type="STRING" id="1769779.AUP74_02327"/>
<dbReference type="PATRIC" id="fig|1769779.3.peg.2323"/>
<dbReference type="GO" id="GO:0005737">
    <property type="term" value="C:cytoplasm"/>
    <property type="evidence" value="ECO:0007669"/>
    <property type="project" value="InterPro"/>
</dbReference>
<sequence>MADLSTNSDQSTSANSAALIPPLLLELHQAAEALRDNLANLDQSARPYEHYLLQPPFARHAAQQLEGSFERPFALAGALFSSLSYGEEAGNDARNTLQIPGLLCVPAETIALASRLNEAKFAFTDAVKVFRDSTEKRPAYERDRRLRDLFADAGFPRLHLRQCYRQILLCPERPDALAVSWIKARKSIRKVTVDWCERKLVQMDPQGADPGIQYQRQLLAGLHRSQHDDLRQVQVQSRPNLQVAEIFRGDEGERYHQVGYAAMPVLVVSDESRQLPEYSRVGNEPPEGRRRQRRDLSLDREAFLPALRVHLRHQG</sequence>
<dbReference type="GO" id="GO:0003677">
    <property type="term" value="F:DNA binding"/>
    <property type="evidence" value="ECO:0007669"/>
    <property type="project" value="InterPro"/>
</dbReference>
<accession>A0A1C9W9C9</accession>
<keyword evidence="3" id="KW-1185">Reference proteome</keyword>
<dbReference type="Proteomes" id="UP000095672">
    <property type="component" value="Chromosome"/>
</dbReference>
<dbReference type="EMBL" id="CP014143">
    <property type="protein sequence ID" value="AOS97735.1"/>
    <property type="molecule type" value="Genomic_DNA"/>
</dbReference>
<gene>
    <name evidence="2" type="ORF">AUP74_02327</name>
</gene>
<dbReference type="GO" id="GO:0006274">
    <property type="term" value="P:DNA replication termination"/>
    <property type="evidence" value="ECO:0007669"/>
    <property type="project" value="InterPro"/>
</dbReference>
<dbReference type="InterPro" id="IPR036381">
    <property type="entry name" value="Tus_dom1"/>
</dbReference>
<feature type="region of interest" description="Disordered" evidence="1">
    <location>
        <begin position="276"/>
        <end position="296"/>
    </location>
</feature>
<name>A0A1C9W9C9_9GAMM</name>